<evidence type="ECO:0000313" key="2">
    <source>
        <dbReference type="EMBL" id="CAL53194.1"/>
    </source>
</evidence>
<dbReference type="Proteomes" id="UP000009170">
    <property type="component" value="Unassembled WGS sequence"/>
</dbReference>
<dbReference type="OrthoDB" id="45740at2759"/>
<name>Q01BW4_OSTTA</name>
<keyword evidence="3" id="KW-1185">Reference proteome</keyword>
<organism evidence="2 3">
    <name type="scientific">Ostreococcus tauri</name>
    <name type="common">Marine green alga</name>
    <dbReference type="NCBI Taxonomy" id="70448"/>
    <lineage>
        <taxon>Eukaryota</taxon>
        <taxon>Viridiplantae</taxon>
        <taxon>Chlorophyta</taxon>
        <taxon>Mamiellophyceae</taxon>
        <taxon>Mamiellales</taxon>
        <taxon>Bathycoccaceae</taxon>
        <taxon>Ostreococcus</taxon>
    </lineage>
</organism>
<dbReference type="EMBL" id="CAID01000003">
    <property type="protein sequence ID" value="CAL53194.1"/>
    <property type="molecule type" value="Genomic_DNA"/>
</dbReference>
<dbReference type="OMA" id="FKTLAWG"/>
<evidence type="ECO:0000313" key="3">
    <source>
        <dbReference type="Proteomes" id="UP000009170"/>
    </source>
</evidence>
<dbReference type="GeneID" id="9833662"/>
<dbReference type="KEGG" id="ota:OT_ostta03g05470"/>
<reference evidence="2 3" key="2">
    <citation type="journal article" date="2014" name="BMC Genomics">
        <title>An improved genome of the model marine alga Ostreococcus tauri unfolds by assessing Illumina de novo assemblies.</title>
        <authorList>
            <person name="Blanc-Mathieu R."/>
            <person name="Verhelst B."/>
            <person name="Derelle E."/>
            <person name="Rombauts S."/>
            <person name="Bouget F.Y."/>
            <person name="Carre I."/>
            <person name="Chateau A."/>
            <person name="Eyre-Walker A."/>
            <person name="Grimsley N."/>
            <person name="Moreau H."/>
            <person name="Piegu B."/>
            <person name="Rivals E."/>
            <person name="Schackwitz W."/>
            <person name="Van de Peer Y."/>
            <person name="Piganeau G."/>
        </authorList>
    </citation>
    <scope>NUCLEOTIDE SEQUENCE [LARGE SCALE GENOMIC DNA]</scope>
    <source>
        <strain evidence="3">OTTH 0595 / CCAP 157/2 / RCC745</strain>
    </source>
</reference>
<gene>
    <name evidence="2" type="ORF">OT_ostta03g05470</name>
</gene>
<protein>
    <submittedName>
        <fullName evidence="2">Unnamed product</fullName>
    </submittedName>
</protein>
<accession>Q01BW4</accession>
<dbReference type="InParanoid" id="Q01BW4"/>
<feature type="region of interest" description="Disordered" evidence="1">
    <location>
        <begin position="1"/>
        <end position="42"/>
    </location>
</feature>
<comment type="caution">
    <text evidence="2">The sequence shown here is derived from an EMBL/GenBank/DDBJ whole genome shotgun (WGS) entry which is preliminary data.</text>
</comment>
<reference evidence="3" key="1">
    <citation type="journal article" date="2006" name="Proc. Natl. Acad. Sci. U.S.A.">
        <title>Genome analysis of the smallest free-living eukaryote Ostreococcus tauri unveils many unique features.</title>
        <authorList>
            <person name="Derelle E."/>
            <person name="Ferraz C."/>
            <person name="Rombauts S."/>
            <person name="Rouze P."/>
            <person name="Worden A.Z."/>
            <person name="Robbens S."/>
            <person name="Partensky F."/>
            <person name="Degroeve S."/>
            <person name="Echeynie S."/>
            <person name="Cooke R."/>
            <person name="Saeys Y."/>
            <person name="Wuyts J."/>
            <person name="Jabbari K."/>
            <person name="Bowler C."/>
            <person name="Panaud O."/>
            <person name="Piegu B."/>
            <person name="Ball S.G."/>
            <person name="Ral J.-P."/>
            <person name="Bouget F.-Y."/>
            <person name="Piganeau G."/>
            <person name="De Baets B."/>
            <person name="Picard A."/>
            <person name="Delseny M."/>
            <person name="Demaille J."/>
            <person name="Van de Peer Y."/>
            <person name="Moreau H."/>
        </authorList>
    </citation>
    <scope>NUCLEOTIDE SEQUENCE [LARGE SCALE GENOMIC DNA]</scope>
    <source>
        <strain evidence="3">OTTH 0595 / CCAP 157/2 / RCC745</strain>
    </source>
</reference>
<dbReference type="AlphaFoldDB" id="Q01BW4"/>
<dbReference type="RefSeq" id="XP_003078453.1">
    <property type="nucleotide sequence ID" value="XM_003078405.1"/>
</dbReference>
<proteinExistence type="predicted"/>
<feature type="compositionally biased region" description="Basic residues" evidence="1">
    <location>
        <begin position="8"/>
        <end position="22"/>
    </location>
</feature>
<evidence type="ECO:0000256" key="1">
    <source>
        <dbReference type="SAM" id="MobiDB-lite"/>
    </source>
</evidence>
<sequence length="341" mass="37624">MSTPRTVTRARARASGGRRARARAGGTRRRESSIARPSRANERWTRAREGLVGVATAVLVLASTTGRAEAVDRRTVVRREIRAEDFETAETLERAREPRRFDGASRGIPLALSADGDDEGVNVEYTEPPSVTIGLKRGVDGRRVGSAAFQWSVIGGAAYAIRRAQTRSERVSKSLAKRFGTRDALSTPEALVGTRWRISADVGRERGTWMPPNWGASGVRLLVPVAIEFKPNGVVEPIVTGAFTPTTLGAGTWSVDGDTLRFNLTMTKWSRGDIGFEDEKLYFKTLAWGDRVSSSKGRLLVNQRRFFIRREWRSVGTFKAEPVEKDAPEALVAPFRVRVPD</sequence>
<feature type="compositionally biased region" description="Basic and acidic residues" evidence="1">
    <location>
        <begin position="28"/>
        <end position="42"/>
    </location>
</feature>